<dbReference type="EMBL" id="AWUE01018345">
    <property type="protein sequence ID" value="OMO81103.1"/>
    <property type="molecule type" value="Genomic_DNA"/>
</dbReference>
<name>A0A1R3IEU9_9ROSI</name>
<protein>
    <submittedName>
        <fullName evidence="1">Uncharacterized protein</fullName>
    </submittedName>
</protein>
<dbReference type="AlphaFoldDB" id="A0A1R3IEU9"/>
<sequence length="36" mass="4138">MAADDWKGTKWTLKIKQSTSIHSGRMISCHVHAKHF</sequence>
<proteinExistence type="predicted"/>
<reference evidence="2" key="1">
    <citation type="submission" date="2013-09" db="EMBL/GenBank/DDBJ databases">
        <title>Corchorus olitorius genome sequencing.</title>
        <authorList>
            <person name="Alam M."/>
            <person name="Haque M.S."/>
            <person name="Islam M.S."/>
            <person name="Emdad E.M."/>
            <person name="Islam M.M."/>
            <person name="Ahmed B."/>
            <person name="Halim A."/>
            <person name="Hossen Q.M.M."/>
            <person name="Hossain M.Z."/>
            <person name="Ahmed R."/>
            <person name="Khan M.M."/>
            <person name="Islam R."/>
            <person name="Rashid M.M."/>
            <person name="Khan S.A."/>
            <person name="Rahman M.S."/>
            <person name="Alam M."/>
            <person name="Yahiya A.S."/>
            <person name="Khan M.S."/>
            <person name="Azam M.S."/>
            <person name="Haque T."/>
            <person name="Lashkar M.Z.H."/>
            <person name="Akhand A.I."/>
            <person name="Morshed G."/>
            <person name="Roy S."/>
            <person name="Uddin K.S."/>
            <person name="Rabeya T."/>
            <person name="Hossain A.S."/>
            <person name="Chowdhury A."/>
            <person name="Snigdha A.R."/>
            <person name="Mortoza M.S."/>
            <person name="Matin S.A."/>
            <person name="Hoque S.M.E."/>
            <person name="Islam M.K."/>
            <person name="Roy D.K."/>
            <person name="Haider R."/>
            <person name="Moosa M.M."/>
            <person name="Elias S.M."/>
            <person name="Hasan A.M."/>
            <person name="Jahan S."/>
            <person name="Shafiuddin M."/>
            <person name="Mahmood N."/>
            <person name="Shommy N.S."/>
        </authorList>
    </citation>
    <scope>NUCLEOTIDE SEQUENCE [LARGE SCALE GENOMIC DNA]</scope>
    <source>
        <strain evidence="2">cv. O-4</strain>
    </source>
</reference>
<organism evidence="1 2">
    <name type="scientific">Corchorus olitorius</name>
    <dbReference type="NCBI Taxonomy" id="93759"/>
    <lineage>
        <taxon>Eukaryota</taxon>
        <taxon>Viridiplantae</taxon>
        <taxon>Streptophyta</taxon>
        <taxon>Embryophyta</taxon>
        <taxon>Tracheophyta</taxon>
        <taxon>Spermatophyta</taxon>
        <taxon>Magnoliopsida</taxon>
        <taxon>eudicotyledons</taxon>
        <taxon>Gunneridae</taxon>
        <taxon>Pentapetalae</taxon>
        <taxon>rosids</taxon>
        <taxon>malvids</taxon>
        <taxon>Malvales</taxon>
        <taxon>Malvaceae</taxon>
        <taxon>Grewioideae</taxon>
        <taxon>Apeibeae</taxon>
        <taxon>Corchorus</taxon>
    </lineage>
</organism>
<dbReference type="Proteomes" id="UP000187203">
    <property type="component" value="Unassembled WGS sequence"/>
</dbReference>
<gene>
    <name evidence="1" type="ORF">COLO4_23763</name>
</gene>
<comment type="caution">
    <text evidence="1">The sequence shown here is derived from an EMBL/GenBank/DDBJ whole genome shotgun (WGS) entry which is preliminary data.</text>
</comment>
<accession>A0A1R3IEU9</accession>
<evidence type="ECO:0000313" key="2">
    <source>
        <dbReference type="Proteomes" id="UP000187203"/>
    </source>
</evidence>
<keyword evidence="2" id="KW-1185">Reference proteome</keyword>
<evidence type="ECO:0000313" key="1">
    <source>
        <dbReference type="EMBL" id="OMO81103.1"/>
    </source>
</evidence>